<accession>A0A2M8F0V3</accession>
<sequence length="113" mass="13074">NAVDQLRPKMRKHVKTVLKDERRIVKKITIGGSELLVSFAHLGVEDRESFVDGGIIFINRDHSLYKKIEKKSELAAYHLMRLVSQELIKFAHPRNLDTAFDWQGKLLADAYKE</sequence>
<protein>
    <submittedName>
        <fullName evidence="1">Uncharacterized protein</fullName>
    </submittedName>
</protein>
<evidence type="ECO:0000313" key="1">
    <source>
        <dbReference type="EMBL" id="PJC32919.1"/>
    </source>
</evidence>
<evidence type="ECO:0000313" key="2">
    <source>
        <dbReference type="Proteomes" id="UP000231383"/>
    </source>
</evidence>
<dbReference type="Proteomes" id="UP000231383">
    <property type="component" value="Unassembled WGS sequence"/>
</dbReference>
<name>A0A2M8F0V3_9BACT</name>
<organism evidence="1 2">
    <name type="scientific">Candidatus Roizmanbacteria bacterium CG_4_9_14_0_2_um_filter_39_13</name>
    <dbReference type="NCBI Taxonomy" id="1974839"/>
    <lineage>
        <taxon>Bacteria</taxon>
        <taxon>Candidatus Roizmaniibacteriota</taxon>
    </lineage>
</organism>
<dbReference type="AlphaFoldDB" id="A0A2M8F0V3"/>
<reference evidence="2" key="1">
    <citation type="submission" date="2017-09" db="EMBL/GenBank/DDBJ databases">
        <title>Depth-based differentiation of microbial function through sediment-hosted aquifers and enrichment of novel symbionts in the deep terrestrial subsurface.</title>
        <authorList>
            <person name="Probst A.J."/>
            <person name="Ladd B."/>
            <person name="Jarett J.K."/>
            <person name="Geller-Mcgrath D.E."/>
            <person name="Sieber C.M.K."/>
            <person name="Emerson J.B."/>
            <person name="Anantharaman K."/>
            <person name="Thomas B.C."/>
            <person name="Malmstrom R."/>
            <person name="Stieglmeier M."/>
            <person name="Klingl A."/>
            <person name="Woyke T."/>
            <person name="Ryan C.M."/>
            <person name="Banfield J.F."/>
        </authorList>
    </citation>
    <scope>NUCLEOTIDE SEQUENCE [LARGE SCALE GENOMIC DNA]</scope>
</reference>
<proteinExistence type="predicted"/>
<feature type="non-terminal residue" evidence="1">
    <location>
        <position position="1"/>
    </location>
</feature>
<gene>
    <name evidence="1" type="ORF">CO051_02290</name>
</gene>
<comment type="caution">
    <text evidence="1">The sequence shown here is derived from an EMBL/GenBank/DDBJ whole genome shotgun (WGS) entry which is preliminary data.</text>
</comment>
<dbReference type="EMBL" id="PFSC01000059">
    <property type="protein sequence ID" value="PJC32919.1"/>
    <property type="molecule type" value="Genomic_DNA"/>
</dbReference>